<keyword evidence="5" id="KW-1003">Cell membrane</keyword>
<gene>
    <name evidence="11" type="ORF">GBZ86_13895</name>
</gene>
<dbReference type="PANTHER" id="PTHR43823">
    <property type="entry name" value="SPORULATION PROTEIN YKVU"/>
    <property type="match status" value="1"/>
</dbReference>
<feature type="transmembrane region" description="Helical" evidence="10">
    <location>
        <begin position="416"/>
        <end position="438"/>
    </location>
</feature>
<accession>A0A6I1MQU7</accession>
<name>A0A6I1MQU7_9CLOT</name>
<dbReference type="NCBIfam" id="TIGR00797">
    <property type="entry name" value="matE"/>
    <property type="match status" value="1"/>
</dbReference>
<evidence type="ECO:0000256" key="1">
    <source>
        <dbReference type="ARBA" id="ARBA00004651"/>
    </source>
</evidence>
<proteinExistence type="inferred from homology"/>
<feature type="transmembrane region" description="Helical" evidence="10">
    <location>
        <begin position="272"/>
        <end position="295"/>
    </location>
</feature>
<keyword evidence="9" id="KW-0046">Antibiotic resistance</keyword>
<reference evidence="11 12" key="1">
    <citation type="submission" date="2019-10" db="EMBL/GenBank/DDBJ databases">
        <title>The Genome Sequence of Clostridium tarantellae Isolated from Fish Brain.</title>
        <authorList>
            <person name="Bano L."/>
            <person name="Kiel M."/>
            <person name="Sales G."/>
            <person name="Doxey A.C."/>
            <person name="Mansfield M.J."/>
            <person name="Schiavone M."/>
            <person name="Rossetto O."/>
            <person name="Pirazzini M."/>
            <person name="Dobrindt U."/>
            <person name="Montecucco C."/>
        </authorList>
    </citation>
    <scope>NUCLEOTIDE SEQUENCE [LARGE SCALE GENOMIC DNA]</scope>
    <source>
        <strain evidence="11 12">DSM 3997</strain>
    </source>
</reference>
<evidence type="ECO:0000256" key="4">
    <source>
        <dbReference type="ARBA" id="ARBA00022448"/>
    </source>
</evidence>
<evidence type="ECO:0000256" key="5">
    <source>
        <dbReference type="ARBA" id="ARBA00022475"/>
    </source>
</evidence>
<feature type="transmembrane region" description="Helical" evidence="10">
    <location>
        <begin position="389"/>
        <end position="410"/>
    </location>
</feature>
<dbReference type="GO" id="GO:0015297">
    <property type="term" value="F:antiporter activity"/>
    <property type="evidence" value="ECO:0007669"/>
    <property type="project" value="InterPro"/>
</dbReference>
<feature type="transmembrane region" description="Helical" evidence="10">
    <location>
        <begin position="316"/>
        <end position="340"/>
    </location>
</feature>
<dbReference type="PANTHER" id="PTHR43823:SF3">
    <property type="entry name" value="MULTIDRUG EXPORT PROTEIN MEPA"/>
    <property type="match status" value="1"/>
</dbReference>
<dbReference type="Proteomes" id="UP000430345">
    <property type="component" value="Unassembled WGS sequence"/>
</dbReference>
<dbReference type="AlphaFoldDB" id="A0A6I1MQU7"/>
<dbReference type="PIRSF" id="PIRSF006603">
    <property type="entry name" value="DinF"/>
    <property type="match status" value="1"/>
</dbReference>
<evidence type="ECO:0000256" key="10">
    <source>
        <dbReference type="SAM" id="Phobius"/>
    </source>
</evidence>
<comment type="similarity">
    <text evidence="2">Belongs to the multi antimicrobial extrusion (MATE) (TC 2.A.66.1) family. MepA subfamily.</text>
</comment>
<protein>
    <recommendedName>
        <fullName evidence="3">Multidrug export protein MepA</fullName>
    </recommendedName>
</protein>
<comment type="caution">
    <text evidence="11">The sequence shown here is derived from an EMBL/GenBank/DDBJ whole genome shotgun (WGS) entry which is preliminary data.</text>
</comment>
<dbReference type="EMBL" id="WHJC01000330">
    <property type="protein sequence ID" value="MPQ44828.1"/>
    <property type="molecule type" value="Genomic_DNA"/>
</dbReference>
<feature type="transmembrane region" description="Helical" evidence="10">
    <location>
        <begin position="167"/>
        <end position="190"/>
    </location>
</feature>
<dbReference type="InterPro" id="IPR045070">
    <property type="entry name" value="MATE_MepA-like"/>
</dbReference>
<feature type="transmembrane region" description="Helical" evidence="10">
    <location>
        <begin position="236"/>
        <end position="260"/>
    </location>
</feature>
<evidence type="ECO:0000256" key="6">
    <source>
        <dbReference type="ARBA" id="ARBA00022692"/>
    </source>
</evidence>
<feature type="transmembrane region" description="Helical" evidence="10">
    <location>
        <begin position="196"/>
        <end position="216"/>
    </location>
</feature>
<dbReference type="CDD" id="cd13143">
    <property type="entry name" value="MATE_MepA_like"/>
    <property type="match status" value="1"/>
</dbReference>
<dbReference type="GO" id="GO:0042910">
    <property type="term" value="F:xenobiotic transmembrane transporter activity"/>
    <property type="evidence" value="ECO:0007669"/>
    <property type="project" value="InterPro"/>
</dbReference>
<feature type="transmembrane region" description="Helical" evidence="10">
    <location>
        <begin position="48"/>
        <end position="74"/>
    </location>
</feature>
<dbReference type="OrthoDB" id="9811110at2"/>
<dbReference type="GO" id="GO:0005886">
    <property type="term" value="C:plasma membrane"/>
    <property type="evidence" value="ECO:0007669"/>
    <property type="project" value="UniProtKB-SubCell"/>
</dbReference>
<evidence type="ECO:0000256" key="2">
    <source>
        <dbReference type="ARBA" id="ARBA00008417"/>
    </source>
</evidence>
<sequence>MKQQKLLGEESIGNLLIKYSVPAIIGMLVNALYNIVDRAFIGRIPDVGQLAITGVGITMPIAYILLAFGMLIGIGTTANMSIKLGQGKKKEVEKLIGNSLTLTIIIGVIITILGLVFVDPMLKAFGAGNNTLIFAKEYIIIILLGSIFNLISFSLNSTIRADGSPKVAATTMIIGCLLNTIMDPIFIFIFKWGIKGAALSTVLSQAIVTVIILYYYTKGKSNFKLKKENLKLDTNLVKCILAIGVAPFSMQIAASVVQIVSNNALKLYGGDLAIGAMTVISSISMIFMMPTFGINQGAQPIIGFNYGAKKYNRAKLTFKYATIVACTILTIGFVLIRIFPEQCISIFNKDSALLNISIDGLKIYLCMMPLIGIQIVGSNYFQSIGKAKLSMFLSLLRQVILLIPLILILPKAYGLTGIWLAGAMSDFISTIITIVFLVKEFKNESKENITLVDSMVQ</sequence>
<keyword evidence="7 10" id="KW-1133">Transmembrane helix</keyword>
<evidence type="ECO:0000256" key="7">
    <source>
        <dbReference type="ARBA" id="ARBA00022989"/>
    </source>
</evidence>
<comment type="subcellular location">
    <subcellularLocation>
        <location evidence="1">Cell membrane</location>
        <topology evidence="1">Multi-pass membrane protein</topology>
    </subcellularLocation>
</comment>
<evidence type="ECO:0000313" key="11">
    <source>
        <dbReference type="EMBL" id="MPQ44828.1"/>
    </source>
</evidence>
<dbReference type="InterPro" id="IPR002528">
    <property type="entry name" value="MATE_fam"/>
</dbReference>
<keyword evidence="8 10" id="KW-0472">Membrane</keyword>
<evidence type="ECO:0000313" key="12">
    <source>
        <dbReference type="Proteomes" id="UP000430345"/>
    </source>
</evidence>
<keyword evidence="6 10" id="KW-0812">Transmembrane</keyword>
<dbReference type="RefSeq" id="WP_152891636.1">
    <property type="nucleotide sequence ID" value="NZ_WHJC01000330.1"/>
</dbReference>
<organism evidence="11 12">
    <name type="scientific">Clostridium tarantellae</name>
    <dbReference type="NCBI Taxonomy" id="39493"/>
    <lineage>
        <taxon>Bacteria</taxon>
        <taxon>Bacillati</taxon>
        <taxon>Bacillota</taxon>
        <taxon>Clostridia</taxon>
        <taxon>Eubacteriales</taxon>
        <taxon>Clostridiaceae</taxon>
        <taxon>Clostridium</taxon>
    </lineage>
</organism>
<feature type="transmembrane region" description="Helical" evidence="10">
    <location>
        <begin position="12"/>
        <end position="36"/>
    </location>
</feature>
<keyword evidence="12" id="KW-1185">Reference proteome</keyword>
<evidence type="ECO:0000256" key="3">
    <source>
        <dbReference type="ARBA" id="ARBA00022106"/>
    </source>
</evidence>
<evidence type="ECO:0000256" key="9">
    <source>
        <dbReference type="ARBA" id="ARBA00023251"/>
    </source>
</evidence>
<dbReference type="InterPro" id="IPR048279">
    <property type="entry name" value="MdtK-like"/>
</dbReference>
<dbReference type="InterPro" id="IPR051327">
    <property type="entry name" value="MATE_MepA_subfamily"/>
</dbReference>
<evidence type="ECO:0000256" key="8">
    <source>
        <dbReference type="ARBA" id="ARBA00023136"/>
    </source>
</evidence>
<feature type="transmembrane region" description="Helical" evidence="10">
    <location>
        <begin position="360"/>
        <end position="377"/>
    </location>
</feature>
<feature type="transmembrane region" description="Helical" evidence="10">
    <location>
        <begin position="138"/>
        <end position="155"/>
    </location>
</feature>
<keyword evidence="4" id="KW-0813">Transport</keyword>
<dbReference type="Pfam" id="PF01554">
    <property type="entry name" value="MatE"/>
    <property type="match status" value="2"/>
</dbReference>
<feature type="transmembrane region" description="Helical" evidence="10">
    <location>
        <begin position="95"/>
        <end position="118"/>
    </location>
</feature>
<dbReference type="GO" id="GO:0046677">
    <property type="term" value="P:response to antibiotic"/>
    <property type="evidence" value="ECO:0007669"/>
    <property type="project" value="UniProtKB-KW"/>
</dbReference>